<dbReference type="AlphaFoldDB" id="A0A9Q3DVC5"/>
<keyword evidence="4" id="KW-0812">Transmembrane</keyword>
<dbReference type="EMBL" id="AVOT02019110">
    <property type="protein sequence ID" value="MBW0506477.1"/>
    <property type="molecule type" value="Genomic_DNA"/>
</dbReference>
<feature type="transmembrane region" description="Helical" evidence="4">
    <location>
        <begin position="150"/>
        <end position="174"/>
    </location>
</feature>
<evidence type="ECO:0000256" key="2">
    <source>
        <dbReference type="ARBA" id="ARBA00022801"/>
    </source>
</evidence>
<evidence type="ECO:0000313" key="7">
    <source>
        <dbReference type="Proteomes" id="UP000765509"/>
    </source>
</evidence>
<reference evidence="6" key="1">
    <citation type="submission" date="2021-03" db="EMBL/GenBank/DDBJ databases">
        <title>Draft genome sequence of rust myrtle Austropuccinia psidii MF-1, a brazilian biotype.</title>
        <authorList>
            <person name="Quecine M.C."/>
            <person name="Pachon D.M.R."/>
            <person name="Bonatelli M.L."/>
            <person name="Correr F.H."/>
            <person name="Franceschini L.M."/>
            <person name="Leite T.F."/>
            <person name="Margarido G.R.A."/>
            <person name="Almeida C.A."/>
            <person name="Ferrarezi J.A."/>
            <person name="Labate C.A."/>
        </authorList>
    </citation>
    <scope>NUCLEOTIDE SEQUENCE</scope>
    <source>
        <strain evidence="6">MF-1</strain>
    </source>
</reference>
<dbReference type="GO" id="GO:0008094">
    <property type="term" value="F:ATP-dependent activity, acting on DNA"/>
    <property type="evidence" value="ECO:0007669"/>
    <property type="project" value="TreeGrafter"/>
</dbReference>
<gene>
    <name evidence="6" type="ORF">O181_046192</name>
</gene>
<evidence type="ECO:0000256" key="3">
    <source>
        <dbReference type="ARBA" id="ARBA00022840"/>
    </source>
</evidence>
<evidence type="ECO:0000313" key="6">
    <source>
        <dbReference type="EMBL" id="MBW0506477.1"/>
    </source>
</evidence>
<dbReference type="Pfam" id="PF00271">
    <property type="entry name" value="Helicase_C"/>
    <property type="match status" value="1"/>
</dbReference>
<keyword evidence="3" id="KW-0067">ATP-binding</keyword>
<dbReference type="GO" id="GO:0005524">
    <property type="term" value="F:ATP binding"/>
    <property type="evidence" value="ECO:0007669"/>
    <property type="project" value="UniProtKB-KW"/>
</dbReference>
<dbReference type="OrthoDB" id="2505291at2759"/>
<keyword evidence="7" id="KW-1185">Reference proteome</keyword>
<dbReference type="InterPro" id="IPR027417">
    <property type="entry name" value="P-loop_NTPase"/>
</dbReference>
<keyword evidence="1" id="KW-0547">Nucleotide-binding</keyword>
<dbReference type="InterPro" id="IPR050628">
    <property type="entry name" value="SNF2_RAD54_helicase_TF"/>
</dbReference>
<dbReference type="Gene3D" id="3.40.50.300">
    <property type="entry name" value="P-loop containing nucleotide triphosphate hydrolases"/>
    <property type="match status" value="1"/>
</dbReference>
<comment type="caution">
    <text evidence="6">The sequence shown here is derived from an EMBL/GenBank/DDBJ whole genome shotgun (WGS) entry which is preliminary data.</text>
</comment>
<dbReference type="GO" id="GO:0016787">
    <property type="term" value="F:hydrolase activity"/>
    <property type="evidence" value="ECO:0007669"/>
    <property type="project" value="UniProtKB-KW"/>
</dbReference>
<sequence>MQKEYSTLYKEFLSSKSKGPGECFRNINRRQICFNHHIMLNTIADAYLEDHKGRSTQDNSSTITQTLVDVEACMMSSKIAHLLKSLLKNKQSKCVPTKSVIYTQWTKFLDLIGIALAHYSILPAQIDGTITARAQEKALENFFNNPECEVIIASIAAAGAGLNITCANMVYLMVRGPPKFYRDFWTLKSTFPGAQLEPSH</sequence>
<organism evidence="6 7">
    <name type="scientific">Austropuccinia psidii MF-1</name>
    <dbReference type="NCBI Taxonomy" id="1389203"/>
    <lineage>
        <taxon>Eukaryota</taxon>
        <taxon>Fungi</taxon>
        <taxon>Dikarya</taxon>
        <taxon>Basidiomycota</taxon>
        <taxon>Pucciniomycotina</taxon>
        <taxon>Pucciniomycetes</taxon>
        <taxon>Pucciniales</taxon>
        <taxon>Sphaerophragmiaceae</taxon>
        <taxon>Austropuccinia</taxon>
    </lineage>
</organism>
<dbReference type="PANTHER" id="PTHR45626:SF22">
    <property type="entry name" value="DNA REPAIR PROTEIN RAD5"/>
    <property type="match status" value="1"/>
</dbReference>
<accession>A0A9Q3DVC5</accession>
<dbReference type="SUPFAM" id="SSF52540">
    <property type="entry name" value="P-loop containing nucleoside triphosphate hydrolases"/>
    <property type="match status" value="1"/>
</dbReference>
<dbReference type="InterPro" id="IPR001650">
    <property type="entry name" value="Helicase_C-like"/>
</dbReference>
<dbReference type="PANTHER" id="PTHR45626">
    <property type="entry name" value="TRANSCRIPTION TERMINATION FACTOR 2-RELATED"/>
    <property type="match status" value="1"/>
</dbReference>
<evidence type="ECO:0000256" key="4">
    <source>
        <dbReference type="SAM" id="Phobius"/>
    </source>
</evidence>
<keyword evidence="2" id="KW-0378">Hydrolase</keyword>
<proteinExistence type="predicted"/>
<evidence type="ECO:0000259" key="5">
    <source>
        <dbReference type="Pfam" id="PF00271"/>
    </source>
</evidence>
<dbReference type="GO" id="GO:0005634">
    <property type="term" value="C:nucleus"/>
    <property type="evidence" value="ECO:0007669"/>
    <property type="project" value="TreeGrafter"/>
</dbReference>
<name>A0A9Q3DVC5_9BASI</name>
<feature type="domain" description="Helicase C-terminal" evidence="5">
    <location>
        <begin position="82"/>
        <end position="172"/>
    </location>
</feature>
<keyword evidence="4" id="KW-0472">Membrane</keyword>
<evidence type="ECO:0000256" key="1">
    <source>
        <dbReference type="ARBA" id="ARBA00022741"/>
    </source>
</evidence>
<dbReference type="Proteomes" id="UP000765509">
    <property type="component" value="Unassembled WGS sequence"/>
</dbReference>
<keyword evidence="4" id="KW-1133">Transmembrane helix</keyword>
<protein>
    <recommendedName>
        <fullName evidence="5">Helicase C-terminal domain-containing protein</fullName>
    </recommendedName>
</protein>
<dbReference type="GO" id="GO:0006281">
    <property type="term" value="P:DNA repair"/>
    <property type="evidence" value="ECO:0007669"/>
    <property type="project" value="TreeGrafter"/>
</dbReference>